<accession>A0A7K5H601</accession>
<dbReference type="Proteomes" id="UP000541181">
    <property type="component" value="Unassembled WGS sequence"/>
</dbReference>
<feature type="non-terminal residue" evidence="1">
    <location>
        <position position="88"/>
    </location>
</feature>
<dbReference type="AlphaFoldDB" id="A0A7K5H601"/>
<evidence type="ECO:0000313" key="1">
    <source>
        <dbReference type="EMBL" id="NWS64790.1"/>
    </source>
</evidence>
<protein>
    <submittedName>
        <fullName evidence="1">ENR1 protein</fullName>
    </submittedName>
</protein>
<proteinExistence type="predicted"/>
<dbReference type="OrthoDB" id="9950230at2759"/>
<evidence type="ECO:0000313" key="2">
    <source>
        <dbReference type="Proteomes" id="UP000541181"/>
    </source>
</evidence>
<organism evidence="1 2">
    <name type="scientific">Chunga burmeisteri</name>
    <name type="common">Black-legged seriema</name>
    <dbReference type="NCBI Taxonomy" id="1352770"/>
    <lineage>
        <taxon>Eukaryota</taxon>
        <taxon>Metazoa</taxon>
        <taxon>Chordata</taxon>
        <taxon>Craniata</taxon>
        <taxon>Vertebrata</taxon>
        <taxon>Euteleostomi</taxon>
        <taxon>Archelosauria</taxon>
        <taxon>Archosauria</taxon>
        <taxon>Dinosauria</taxon>
        <taxon>Saurischia</taxon>
        <taxon>Theropoda</taxon>
        <taxon>Coelurosauria</taxon>
        <taxon>Aves</taxon>
        <taxon>Neognathae</taxon>
        <taxon>Neoaves</taxon>
        <taxon>Telluraves</taxon>
        <taxon>Australaves</taxon>
        <taxon>Cariamiformes</taxon>
        <taxon>Cariamidae</taxon>
        <taxon>Chunga</taxon>
    </lineage>
</organism>
<reference evidence="1 2" key="1">
    <citation type="submission" date="2019-09" db="EMBL/GenBank/DDBJ databases">
        <title>Bird 10,000 Genomes (B10K) Project - Family phase.</title>
        <authorList>
            <person name="Zhang G."/>
        </authorList>
    </citation>
    <scope>NUCLEOTIDE SEQUENCE [LARGE SCALE GENOMIC DNA]</scope>
    <source>
        <strain evidence="1">B10K-CU-031-22</strain>
    </source>
</reference>
<comment type="caution">
    <text evidence="1">The sequence shown here is derived from an EMBL/GenBank/DDBJ whole genome shotgun (WGS) entry which is preliminary data.</text>
</comment>
<feature type="non-terminal residue" evidence="1">
    <location>
        <position position="1"/>
    </location>
</feature>
<dbReference type="EMBL" id="VZRC01001666">
    <property type="protein sequence ID" value="NWS64790.1"/>
    <property type="molecule type" value="Genomic_DNA"/>
</dbReference>
<sequence length="88" mass="9949">TVVMNNGKNSTGAQKNPYKGIDTLKSYWENPENTAIDWISPDGFFWICGKRAYTRLPKKWEGSCTIGIIQPGFFLLPRSEEEILGIPL</sequence>
<keyword evidence="2" id="KW-1185">Reference proteome</keyword>
<name>A0A7K5H601_9AVES</name>
<gene>
    <name evidence="1" type="primary">Erv31_6</name>
    <name evidence="1" type="ORF">CHUBUR_R16142</name>
</gene>